<dbReference type="InterPro" id="IPR003661">
    <property type="entry name" value="HisK_dim/P_dom"/>
</dbReference>
<dbReference type="PANTHER" id="PTHR43065">
    <property type="entry name" value="SENSOR HISTIDINE KINASE"/>
    <property type="match status" value="1"/>
</dbReference>
<sequence>MTSSLQKTAGEAAARCRASQGAGAALFEWQPLEQTVWAEDATWRLLGRAAGAKTRPEGEFLAVLGANASKSLRALVARGGVGITNTLLTDNGPTGDALEADFQATGDSQGRVTHVSGVLRVRLGEGGPPLGGKNDTHCRRAIGSLSDSIAHELKNVLHVVRGYTSFAYQGVDPDTPLGDDLFQALAATDRAADIATRLLRFSRAEDDPNELLDLNEIVSDLSALVRPIFEPEIEMSVAIAAQPLPIIGMNATARMALLNLCVHLRESLGEGRRFVLRCDRMPNASDLVGSAGNPPSMGAYARILLAVEDHAGEAAIRNESALYERISQVEIESAKAALPLAIAQNIVNRVGGSLERLAKREGGTAYRVWLPLSKVALKRNSIGVAVPTTALPFSMAEEV</sequence>
<dbReference type="GO" id="GO:0000155">
    <property type="term" value="F:phosphorelay sensor kinase activity"/>
    <property type="evidence" value="ECO:0007669"/>
    <property type="project" value="InterPro"/>
</dbReference>
<dbReference type="SMART" id="SM00388">
    <property type="entry name" value="HisKA"/>
    <property type="match status" value="1"/>
</dbReference>
<keyword evidence="6" id="KW-0067">ATP-binding</keyword>
<organism evidence="9 10">
    <name type="scientific">Botrimarina hoheduenensis</name>
    <dbReference type="NCBI Taxonomy" id="2528000"/>
    <lineage>
        <taxon>Bacteria</taxon>
        <taxon>Pseudomonadati</taxon>
        <taxon>Planctomycetota</taxon>
        <taxon>Planctomycetia</taxon>
        <taxon>Pirellulales</taxon>
        <taxon>Lacipirellulaceae</taxon>
        <taxon>Botrimarina</taxon>
    </lineage>
</organism>
<dbReference type="EC" id="2.7.13.3" evidence="2"/>
<dbReference type="Gene3D" id="3.30.565.10">
    <property type="entry name" value="Histidine kinase-like ATPase, C-terminal domain"/>
    <property type="match status" value="1"/>
</dbReference>
<dbReference type="EMBL" id="SJPH01000005">
    <property type="protein sequence ID" value="TWT42834.1"/>
    <property type="molecule type" value="Genomic_DNA"/>
</dbReference>
<reference evidence="9 10" key="1">
    <citation type="submission" date="2019-02" db="EMBL/GenBank/DDBJ databases">
        <title>Deep-cultivation of Planctomycetes and their phenomic and genomic characterization uncovers novel biology.</title>
        <authorList>
            <person name="Wiegand S."/>
            <person name="Jogler M."/>
            <person name="Boedeker C."/>
            <person name="Pinto D."/>
            <person name="Vollmers J."/>
            <person name="Rivas-Marin E."/>
            <person name="Kohn T."/>
            <person name="Peeters S.H."/>
            <person name="Heuer A."/>
            <person name="Rast P."/>
            <person name="Oberbeckmann S."/>
            <person name="Bunk B."/>
            <person name="Jeske O."/>
            <person name="Meyerdierks A."/>
            <person name="Storesund J.E."/>
            <person name="Kallscheuer N."/>
            <person name="Luecker S."/>
            <person name="Lage O.M."/>
            <person name="Pohl T."/>
            <person name="Merkel B.J."/>
            <person name="Hornburger P."/>
            <person name="Mueller R.-W."/>
            <person name="Bruemmer F."/>
            <person name="Labrenz M."/>
            <person name="Spormann A.M."/>
            <person name="Op Den Camp H."/>
            <person name="Overmann J."/>
            <person name="Amann R."/>
            <person name="Jetten M.S.M."/>
            <person name="Mascher T."/>
            <person name="Medema M.H."/>
            <person name="Devos D.P."/>
            <person name="Kaster A.-K."/>
            <person name="Ovreas L."/>
            <person name="Rohde M."/>
            <person name="Galperin M.Y."/>
            <person name="Jogler C."/>
        </authorList>
    </citation>
    <scope>NUCLEOTIDE SEQUENCE [LARGE SCALE GENOMIC DNA]</scope>
    <source>
        <strain evidence="9 10">Pla111</strain>
    </source>
</reference>
<dbReference type="SUPFAM" id="SSF55874">
    <property type="entry name" value="ATPase domain of HSP90 chaperone/DNA topoisomerase II/histidine kinase"/>
    <property type="match status" value="1"/>
</dbReference>
<accession>A0A5C5VWD0</accession>
<keyword evidence="5" id="KW-0418">Kinase</keyword>
<keyword evidence="10" id="KW-1185">Reference proteome</keyword>
<name>A0A5C5VWD0_9BACT</name>
<evidence type="ECO:0000256" key="5">
    <source>
        <dbReference type="ARBA" id="ARBA00022777"/>
    </source>
</evidence>
<dbReference type="AlphaFoldDB" id="A0A5C5VWD0"/>
<evidence type="ECO:0000256" key="3">
    <source>
        <dbReference type="ARBA" id="ARBA00022679"/>
    </source>
</evidence>
<gene>
    <name evidence="9" type="ORF">Pla111_24700</name>
</gene>
<evidence type="ECO:0000256" key="6">
    <source>
        <dbReference type="ARBA" id="ARBA00022840"/>
    </source>
</evidence>
<keyword evidence="3" id="KW-0808">Transferase</keyword>
<comment type="catalytic activity">
    <reaction evidence="1">
        <text>ATP + protein L-histidine = ADP + protein N-phospho-L-histidine.</text>
        <dbReference type="EC" id="2.7.13.3"/>
    </reaction>
</comment>
<evidence type="ECO:0000256" key="7">
    <source>
        <dbReference type="ARBA" id="ARBA00023012"/>
    </source>
</evidence>
<evidence type="ECO:0000313" key="10">
    <source>
        <dbReference type="Proteomes" id="UP000318995"/>
    </source>
</evidence>
<dbReference type="Gene3D" id="1.10.287.130">
    <property type="match status" value="1"/>
</dbReference>
<dbReference type="PANTHER" id="PTHR43065:SF46">
    <property type="entry name" value="C4-DICARBOXYLATE TRANSPORT SENSOR PROTEIN DCTB"/>
    <property type="match status" value="1"/>
</dbReference>
<protein>
    <recommendedName>
        <fullName evidence="2">histidine kinase</fullName>
        <ecNumber evidence="2">2.7.13.3</ecNumber>
    </recommendedName>
</protein>
<evidence type="ECO:0000256" key="2">
    <source>
        <dbReference type="ARBA" id="ARBA00012438"/>
    </source>
</evidence>
<dbReference type="PROSITE" id="PS50109">
    <property type="entry name" value="HIS_KIN"/>
    <property type="match status" value="1"/>
</dbReference>
<dbReference type="InterPro" id="IPR036097">
    <property type="entry name" value="HisK_dim/P_sf"/>
</dbReference>
<evidence type="ECO:0000259" key="8">
    <source>
        <dbReference type="PROSITE" id="PS50109"/>
    </source>
</evidence>
<dbReference type="GO" id="GO:0005524">
    <property type="term" value="F:ATP binding"/>
    <property type="evidence" value="ECO:0007669"/>
    <property type="project" value="UniProtKB-KW"/>
</dbReference>
<keyword evidence="4" id="KW-0547">Nucleotide-binding</keyword>
<evidence type="ECO:0000256" key="1">
    <source>
        <dbReference type="ARBA" id="ARBA00000085"/>
    </source>
</evidence>
<dbReference type="Proteomes" id="UP000318995">
    <property type="component" value="Unassembled WGS sequence"/>
</dbReference>
<evidence type="ECO:0000313" key="9">
    <source>
        <dbReference type="EMBL" id="TWT42834.1"/>
    </source>
</evidence>
<keyword evidence="7" id="KW-0902">Two-component regulatory system</keyword>
<dbReference type="InterPro" id="IPR036890">
    <property type="entry name" value="HATPase_C_sf"/>
</dbReference>
<comment type="caution">
    <text evidence="9">The sequence shown here is derived from an EMBL/GenBank/DDBJ whole genome shotgun (WGS) entry which is preliminary data.</text>
</comment>
<dbReference type="InterPro" id="IPR005467">
    <property type="entry name" value="His_kinase_dom"/>
</dbReference>
<feature type="domain" description="Histidine kinase" evidence="8">
    <location>
        <begin position="148"/>
        <end position="374"/>
    </location>
</feature>
<dbReference type="SUPFAM" id="SSF47384">
    <property type="entry name" value="Homodimeric domain of signal transducing histidine kinase"/>
    <property type="match status" value="1"/>
</dbReference>
<dbReference type="CDD" id="cd00082">
    <property type="entry name" value="HisKA"/>
    <property type="match status" value="1"/>
</dbReference>
<evidence type="ECO:0000256" key="4">
    <source>
        <dbReference type="ARBA" id="ARBA00022741"/>
    </source>
</evidence>
<proteinExistence type="predicted"/>